<accession>A0A917JFH6</accession>
<dbReference type="Pfam" id="PF08020">
    <property type="entry name" value="DUF1706"/>
    <property type="match status" value="1"/>
</dbReference>
<dbReference type="PIRSF" id="PIRSF031551">
    <property type="entry name" value="DUF1706"/>
    <property type="match status" value="1"/>
</dbReference>
<gene>
    <name evidence="1" type="ORF">GCM10011482_07810</name>
</gene>
<organism evidence="1 2">
    <name type="scientific">Enterococcus alcedinis</name>
    <dbReference type="NCBI Taxonomy" id="1274384"/>
    <lineage>
        <taxon>Bacteria</taxon>
        <taxon>Bacillati</taxon>
        <taxon>Bacillota</taxon>
        <taxon>Bacilli</taxon>
        <taxon>Lactobacillales</taxon>
        <taxon>Enterococcaceae</taxon>
        <taxon>Enterococcus</taxon>
    </lineage>
</organism>
<dbReference type="InterPro" id="IPR012550">
    <property type="entry name" value="DUF1706"/>
</dbReference>
<sequence length="178" mass="21015">MARPTTKQALRQAANENYQELMTLLESMSQQQLESTFDFNIENKKEAHWKRDKNTRDVLIHLVEWQHLLLNWVESNQKGIPKPFLEEGYNWRTYGAMNVKFWERHQTTPYTDSLHALKESHAQTMALMETFSDEELFTKGIFEWVGGSTLGSYFVSNTPSHYTWAIKKLKQHQKSMNN</sequence>
<evidence type="ECO:0000313" key="2">
    <source>
        <dbReference type="Proteomes" id="UP000622610"/>
    </source>
</evidence>
<dbReference type="EMBL" id="BMDT01000002">
    <property type="protein sequence ID" value="GGI65127.1"/>
    <property type="molecule type" value="Genomic_DNA"/>
</dbReference>
<protein>
    <recommendedName>
        <fullName evidence="3">ClbS/DfsB family four-helix bundle protein</fullName>
    </recommendedName>
</protein>
<reference evidence="1" key="1">
    <citation type="journal article" date="2014" name="Int. J. Syst. Evol. Microbiol.">
        <title>Complete genome sequence of Corynebacterium casei LMG S-19264T (=DSM 44701T), isolated from a smear-ripened cheese.</title>
        <authorList>
            <consortium name="US DOE Joint Genome Institute (JGI-PGF)"/>
            <person name="Walter F."/>
            <person name="Albersmeier A."/>
            <person name="Kalinowski J."/>
            <person name="Ruckert C."/>
        </authorList>
    </citation>
    <scope>NUCLEOTIDE SEQUENCE</scope>
    <source>
        <strain evidence="1">CCM 8433</strain>
    </source>
</reference>
<name>A0A917JFH6_9ENTE</name>
<comment type="caution">
    <text evidence="1">The sequence shown here is derived from an EMBL/GenBank/DDBJ whole genome shotgun (WGS) entry which is preliminary data.</text>
</comment>
<keyword evidence="2" id="KW-1185">Reference proteome</keyword>
<evidence type="ECO:0000313" key="1">
    <source>
        <dbReference type="EMBL" id="GGI65127.1"/>
    </source>
</evidence>
<dbReference type="PANTHER" id="PTHR40658:SF4">
    <property type="entry name" value="HYPOTHETICAL CYTOSOLIC PROTEIN"/>
    <property type="match status" value="1"/>
</dbReference>
<dbReference type="PANTHER" id="PTHR40658">
    <property type="match status" value="1"/>
</dbReference>
<evidence type="ECO:0008006" key="3">
    <source>
        <dbReference type="Google" id="ProtNLM"/>
    </source>
</evidence>
<dbReference type="Gene3D" id="1.20.120.450">
    <property type="entry name" value="dinb family like domain"/>
    <property type="match status" value="1"/>
</dbReference>
<dbReference type="RefSeq" id="WP_188366965.1">
    <property type="nucleotide sequence ID" value="NZ_BMDT01000002.1"/>
</dbReference>
<dbReference type="AlphaFoldDB" id="A0A917JFH6"/>
<proteinExistence type="predicted"/>
<dbReference type="SUPFAM" id="SSF109854">
    <property type="entry name" value="DinB/YfiT-like putative metalloenzymes"/>
    <property type="match status" value="1"/>
</dbReference>
<dbReference type="InterPro" id="IPR034660">
    <property type="entry name" value="DinB/YfiT-like"/>
</dbReference>
<reference evidence="1" key="2">
    <citation type="submission" date="2020-09" db="EMBL/GenBank/DDBJ databases">
        <authorList>
            <person name="Sun Q."/>
            <person name="Sedlacek I."/>
        </authorList>
    </citation>
    <scope>NUCLEOTIDE SEQUENCE</scope>
    <source>
        <strain evidence="1">CCM 8433</strain>
    </source>
</reference>
<dbReference type="Proteomes" id="UP000622610">
    <property type="component" value="Unassembled WGS sequence"/>
</dbReference>